<dbReference type="STRING" id="1355015.LK06_025575"/>
<evidence type="ECO:0000256" key="1">
    <source>
        <dbReference type="ARBA" id="ARBA00007169"/>
    </source>
</evidence>
<accession>A0A221P481</accession>
<organism evidence="3 4">
    <name type="scientific">Streptomyces pluripotens</name>
    <dbReference type="NCBI Taxonomy" id="1355015"/>
    <lineage>
        <taxon>Bacteria</taxon>
        <taxon>Bacillati</taxon>
        <taxon>Actinomycetota</taxon>
        <taxon>Actinomycetes</taxon>
        <taxon>Kitasatosporales</taxon>
        <taxon>Streptomycetaceae</taxon>
        <taxon>Streptomyces</taxon>
    </lineage>
</organism>
<reference evidence="3 4" key="1">
    <citation type="submission" date="2017-07" db="EMBL/GenBank/DDBJ databases">
        <title>Genome sequence of Streptomyces pluripotens MUSC 137T.</title>
        <authorList>
            <person name="Ser H.-L."/>
            <person name="Lee L.-H."/>
        </authorList>
    </citation>
    <scope>NUCLEOTIDE SEQUENCE [LARGE SCALE GENOMIC DNA]</scope>
    <source>
        <strain evidence="3 4">MUSC 137</strain>
    </source>
</reference>
<dbReference type="EMBL" id="CP022433">
    <property type="protein sequence ID" value="ASN27017.1"/>
    <property type="molecule type" value="Genomic_DNA"/>
</dbReference>
<proteinExistence type="inferred from homology"/>
<dbReference type="PANTHER" id="PTHR11487">
    <property type="entry name" value="THIOESTERASE"/>
    <property type="match status" value="1"/>
</dbReference>
<protein>
    <submittedName>
        <fullName evidence="3">Thioesterase</fullName>
    </submittedName>
</protein>
<keyword evidence="4" id="KW-1185">Reference proteome</keyword>
<dbReference type="GO" id="GO:0008610">
    <property type="term" value="P:lipid biosynthetic process"/>
    <property type="evidence" value="ECO:0007669"/>
    <property type="project" value="TreeGrafter"/>
</dbReference>
<dbReference type="InterPro" id="IPR029058">
    <property type="entry name" value="AB_hydrolase_fold"/>
</dbReference>
<feature type="domain" description="Thioesterase" evidence="2">
    <location>
        <begin position="21"/>
        <end position="240"/>
    </location>
</feature>
<sequence length="250" mass="27076">MPLSPPSSYLTRHTRPERPARRLVCFPHAGGVAGFYHPWGQYVDPSVELLAVQYPGRENRFREPLVPAMDPLVSAIAGELLTLPSLPTVLFGHSMGAAVAYETLLRLEQAGAAHDVTRLCVSGRSPDSCAAPAVRTDDEIIAAVSSLGGTNAALFSDPDLRELVLPAIINDYHLINDYRRRPDAPALRTAVHALTGDRDPQVTPDEAAGWRAVTSGPFNLTMLRGDHFYLVPAAEEVARISMEPARSLPV</sequence>
<dbReference type="SUPFAM" id="SSF53474">
    <property type="entry name" value="alpha/beta-Hydrolases"/>
    <property type="match status" value="1"/>
</dbReference>
<gene>
    <name evidence="3" type="ORF">LK07_26735</name>
</gene>
<dbReference type="InterPro" id="IPR001031">
    <property type="entry name" value="Thioesterase"/>
</dbReference>
<dbReference type="OrthoDB" id="8480037at2"/>
<dbReference type="RefSeq" id="WP_043432505.1">
    <property type="nucleotide sequence ID" value="NZ_CP021080.1"/>
</dbReference>
<evidence type="ECO:0000259" key="2">
    <source>
        <dbReference type="Pfam" id="PF00975"/>
    </source>
</evidence>
<dbReference type="Proteomes" id="UP000031501">
    <property type="component" value="Chromosome"/>
</dbReference>
<comment type="similarity">
    <text evidence="1">Belongs to the thioesterase family.</text>
</comment>
<dbReference type="Pfam" id="PF00975">
    <property type="entry name" value="Thioesterase"/>
    <property type="match status" value="1"/>
</dbReference>
<dbReference type="AlphaFoldDB" id="A0A221P481"/>
<dbReference type="PANTHER" id="PTHR11487:SF0">
    <property type="entry name" value="S-ACYL FATTY ACID SYNTHASE THIOESTERASE, MEDIUM CHAIN"/>
    <property type="match status" value="1"/>
</dbReference>
<dbReference type="KEGG" id="splu:LK06_025575"/>
<evidence type="ECO:0000313" key="4">
    <source>
        <dbReference type="Proteomes" id="UP000031501"/>
    </source>
</evidence>
<dbReference type="InterPro" id="IPR012223">
    <property type="entry name" value="TEII"/>
</dbReference>
<dbReference type="Gene3D" id="3.40.50.1820">
    <property type="entry name" value="alpha/beta hydrolase"/>
    <property type="match status" value="1"/>
</dbReference>
<name>A0A221P481_9ACTN</name>
<evidence type="ECO:0000313" key="3">
    <source>
        <dbReference type="EMBL" id="ASN27017.1"/>
    </source>
</evidence>